<keyword evidence="5" id="KW-1185">Reference proteome</keyword>
<dbReference type="InterPro" id="IPR047187">
    <property type="entry name" value="SF1_C_Upf1"/>
</dbReference>
<dbReference type="CDD" id="cd18808">
    <property type="entry name" value="SF1_C_Upf1"/>
    <property type="match status" value="1"/>
</dbReference>
<feature type="compositionally biased region" description="Low complexity" evidence="1">
    <location>
        <begin position="834"/>
        <end position="846"/>
    </location>
</feature>
<dbReference type="Gene3D" id="3.40.50.300">
    <property type="entry name" value="P-loop containing nucleotide triphosphate hydrolases"/>
    <property type="match status" value="2"/>
</dbReference>
<dbReference type="GO" id="GO:0004386">
    <property type="term" value="F:helicase activity"/>
    <property type="evidence" value="ECO:0007669"/>
    <property type="project" value="InterPro"/>
</dbReference>
<dbReference type="AlphaFoldDB" id="A0AAD4ND89"/>
<dbReference type="Pfam" id="PF13087">
    <property type="entry name" value="AAA_12"/>
    <property type="match status" value="1"/>
</dbReference>
<sequence>MIKSSINGQQRNEIMKKPLHHLYLQIAAKMLDEVGPTLWQSEYQPVPSHISALKFQIEPIQFVQFYSYATKSMQKPIGNSISDYLQKFGNFTLVSMFLSQIEHEMYAKASLRFSKIGMRDTFSIFAMHSTPEFMRFLRWKTTIRINISGKYSYATVTRIDEVNFNVEVAFKKSVEINEEEEYPIDVPFNDYHYFGFLKTLYLLEKGCGLYALYPKSIGLPDLKFFNTKCDAYANSDEADFIFNKTQKEAIFTVVNGIHGSVPYILWGPPGTGKTVTLVECVRQLLRKTSTNRILICTSSNTAADLFALKLLEKNAVRKSELRRYYGLSKHVDERNKALDSVVCMKPTSFCGEMVDMFHLDCPDEINKLRVFVTTLMFCSTMELVKPDFFSHIFIDEAGQATEVETLIPITRFASQKTRLVLSGDHKQLGPYVDSTLSTGPYKEQFENCTQSLMQRLMIDLRHTVYCDRRTMTKLKHSYRCHPAILEYPSKKFYVNDLSAPKETRSTLCTWEHLPNKSDFPIIFHLVGGSGEERDAGSKSYHNHAEVAIIVAYIQLLLKSDVLPSEIGIVSPYKDQTKKLKNKIHEEIAIGSVESFQGSERRVIIVTTARTNGIGFLSCNKRLNTFITRAMELLIVISSEGLLQKMADSPANEYIEFLNFFTYCHENSAVVQNIVGTDPVIELEKKIVSAMNLESLVEKVRTVAEKKGAVTKEGKPKPASWSGLFAANKPKPASWSGLFAANEPKHCFSNDHMQPSTSGYYATDTPKIGNNDANAQNSKPPGSTSTWASVNRNKSRLPPAPVAKSSVTGLRQTSESSNIHHVERINKIENSNAASNSGLSKKLSNKR</sequence>
<feature type="compositionally biased region" description="Polar residues" evidence="1">
    <location>
        <begin position="804"/>
        <end position="816"/>
    </location>
</feature>
<dbReference type="SUPFAM" id="SSF52540">
    <property type="entry name" value="P-loop containing nucleoside triphosphate hydrolases"/>
    <property type="match status" value="1"/>
</dbReference>
<dbReference type="InterPro" id="IPR045055">
    <property type="entry name" value="DNA2/NAM7-like"/>
</dbReference>
<dbReference type="EMBL" id="JAKKPZ010000002">
    <property type="protein sequence ID" value="KAI1725960.1"/>
    <property type="molecule type" value="Genomic_DNA"/>
</dbReference>
<evidence type="ECO:0000256" key="1">
    <source>
        <dbReference type="SAM" id="MobiDB-lite"/>
    </source>
</evidence>
<feature type="region of interest" description="Disordered" evidence="1">
    <location>
        <begin position="757"/>
        <end position="846"/>
    </location>
</feature>
<dbReference type="InterPro" id="IPR041679">
    <property type="entry name" value="DNA2/NAM7-like_C"/>
</dbReference>
<organism evidence="4 5">
    <name type="scientific">Ditylenchus destructor</name>
    <dbReference type="NCBI Taxonomy" id="166010"/>
    <lineage>
        <taxon>Eukaryota</taxon>
        <taxon>Metazoa</taxon>
        <taxon>Ecdysozoa</taxon>
        <taxon>Nematoda</taxon>
        <taxon>Chromadorea</taxon>
        <taxon>Rhabditida</taxon>
        <taxon>Tylenchina</taxon>
        <taxon>Tylenchomorpha</taxon>
        <taxon>Sphaerularioidea</taxon>
        <taxon>Anguinidae</taxon>
        <taxon>Anguininae</taxon>
        <taxon>Ditylenchus</taxon>
    </lineage>
</organism>
<evidence type="ECO:0000313" key="5">
    <source>
        <dbReference type="Proteomes" id="UP001201812"/>
    </source>
</evidence>
<accession>A0AAD4ND89</accession>
<dbReference type="PANTHER" id="PTHR10887:SF322">
    <property type="entry name" value="HELICASE MOV-10"/>
    <property type="match status" value="1"/>
</dbReference>
<name>A0AAD4ND89_9BILA</name>
<feature type="compositionally biased region" description="Basic and acidic residues" evidence="1">
    <location>
        <begin position="817"/>
        <end position="826"/>
    </location>
</feature>
<reference evidence="4" key="1">
    <citation type="submission" date="2022-01" db="EMBL/GenBank/DDBJ databases">
        <title>Genome Sequence Resource for Two Populations of Ditylenchus destructor, the Migratory Endoparasitic Phytonematode.</title>
        <authorList>
            <person name="Zhang H."/>
            <person name="Lin R."/>
            <person name="Xie B."/>
        </authorList>
    </citation>
    <scope>NUCLEOTIDE SEQUENCE</scope>
    <source>
        <strain evidence="4">BazhouSP</strain>
    </source>
</reference>
<feature type="domain" description="DNA2/NAM7 helicase-like C-terminal" evidence="3">
    <location>
        <begin position="450"/>
        <end position="638"/>
    </location>
</feature>
<dbReference type="Proteomes" id="UP001201812">
    <property type="component" value="Unassembled WGS sequence"/>
</dbReference>
<dbReference type="GO" id="GO:0043186">
    <property type="term" value="C:P granule"/>
    <property type="evidence" value="ECO:0007669"/>
    <property type="project" value="TreeGrafter"/>
</dbReference>
<proteinExistence type="predicted"/>
<dbReference type="InterPro" id="IPR041677">
    <property type="entry name" value="DNA2/NAM7_AAA_11"/>
</dbReference>
<gene>
    <name evidence="4" type="ORF">DdX_02652</name>
</gene>
<feature type="domain" description="DNA2/NAM7 helicase helicase" evidence="2">
    <location>
        <begin position="242"/>
        <end position="319"/>
    </location>
</feature>
<dbReference type="GO" id="GO:0035194">
    <property type="term" value="P:regulatory ncRNA-mediated post-transcriptional gene silencing"/>
    <property type="evidence" value="ECO:0007669"/>
    <property type="project" value="TreeGrafter"/>
</dbReference>
<protein>
    <submittedName>
        <fullName evidence="4">AAA domain-containing protein</fullName>
    </submittedName>
</protein>
<dbReference type="PANTHER" id="PTHR10887">
    <property type="entry name" value="DNA2/NAM7 HELICASE FAMILY"/>
    <property type="match status" value="1"/>
</dbReference>
<dbReference type="Pfam" id="PF13086">
    <property type="entry name" value="AAA_11"/>
    <property type="match status" value="2"/>
</dbReference>
<dbReference type="InterPro" id="IPR027417">
    <property type="entry name" value="P-loop_NTPase"/>
</dbReference>
<comment type="caution">
    <text evidence="4">The sequence shown here is derived from an EMBL/GenBank/DDBJ whole genome shotgun (WGS) entry which is preliminary data.</text>
</comment>
<evidence type="ECO:0000259" key="3">
    <source>
        <dbReference type="Pfam" id="PF13087"/>
    </source>
</evidence>
<feature type="compositionally biased region" description="Polar residues" evidence="1">
    <location>
        <begin position="770"/>
        <end position="791"/>
    </location>
</feature>
<evidence type="ECO:0000259" key="2">
    <source>
        <dbReference type="Pfam" id="PF13086"/>
    </source>
</evidence>
<evidence type="ECO:0000313" key="4">
    <source>
        <dbReference type="EMBL" id="KAI1725960.1"/>
    </source>
</evidence>
<dbReference type="GO" id="GO:0005829">
    <property type="term" value="C:cytosol"/>
    <property type="evidence" value="ECO:0007669"/>
    <property type="project" value="TreeGrafter"/>
</dbReference>
<feature type="domain" description="DNA2/NAM7 helicase helicase" evidence="2">
    <location>
        <begin position="365"/>
        <end position="434"/>
    </location>
</feature>